<dbReference type="InterPro" id="IPR013783">
    <property type="entry name" value="Ig-like_fold"/>
</dbReference>
<feature type="transmembrane region" description="Helical" evidence="1">
    <location>
        <begin position="582"/>
        <end position="601"/>
    </location>
</feature>
<keyword evidence="1" id="KW-0812">Transmembrane</keyword>
<dbReference type="AlphaFoldDB" id="A0A0A7GHG5"/>
<organism evidence="3 4">
    <name type="scientific">Geoglobus acetivorans</name>
    <dbReference type="NCBI Taxonomy" id="565033"/>
    <lineage>
        <taxon>Archaea</taxon>
        <taxon>Methanobacteriati</taxon>
        <taxon>Methanobacteriota</taxon>
        <taxon>Archaeoglobi</taxon>
        <taxon>Archaeoglobales</taxon>
        <taxon>Archaeoglobaceae</taxon>
        <taxon>Geoglobus</taxon>
    </lineage>
</organism>
<dbReference type="Proteomes" id="UP000030624">
    <property type="component" value="Chromosome"/>
</dbReference>
<dbReference type="PANTHER" id="PTHR35902">
    <property type="entry name" value="S-LAYER DOMAIN-LIKE PROTEIN-RELATED"/>
    <property type="match status" value="1"/>
</dbReference>
<evidence type="ECO:0000313" key="4">
    <source>
        <dbReference type="Proteomes" id="UP000030624"/>
    </source>
</evidence>
<dbReference type="eggNOG" id="arCOG02079">
    <property type="taxonomic scope" value="Archaea"/>
</dbReference>
<name>A0A0A7GHG5_GEOAI</name>
<dbReference type="STRING" id="565033.GACE_1305"/>
<gene>
    <name evidence="3" type="ORF">GACE_1305</name>
</gene>
<dbReference type="Pfam" id="PF18204">
    <property type="entry name" value="PGF-CTERM"/>
    <property type="match status" value="1"/>
</dbReference>
<evidence type="ECO:0000259" key="2">
    <source>
        <dbReference type="Pfam" id="PF18204"/>
    </source>
</evidence>
<proteinExistence type="predicted"/>
<dbReference type="EMBL" id="CP009552">
    <property type="protein sequence ID" value="AIY90346.1"/>
    <property type="molecule type" value="Genomic_DNA"/>
</dbReference>
<sequence length="603" mass="66423">MRRALLALIAFILILHPVAAISYADKPYFSGYIAQSNYLTTGEEKTLYVVLQNSARLWKIDYADQQEFQLFSNNPDYLKMLSTAYNVSVRFESDGLGVKTPEMFFPAIPAFQPIQLPVVVDASGVEEGEYDLTLNISYEVVDDVSFSSSLSITPVPSQDIYNYSYNATLGTYLPVPYQQIQDYQTTYSLDYLKIYYAEKTQEIRLKVVVEKPDVILNVTDVRSDIVAGGKGTITLVIKNDGKRDAENLFVSLLTPSGFTAQGVQQVDLESYTKALETMLSQNPMFSQFGLQGAEVQLPPELQSMLTQSAVYVGSLKAGESINVTFRVTANTGDGGYYPFQVRGTYTLDGDVKQTPPVAFGVSVKDKPEIRIVSVNSTVFAGSKGDVIIEVESTETLKDLKAKLETKPPLSAITEEYFVGDSAKATLKFRVKASGDAESTVYPAKLTLTYDLNGKEVEESFDIGIKVGDKIKFELDGQGEIPAGEEKIITVKIKNTGAFEVKDATARITVVDPFSTTDDSSYIGSLKPGEAKEVSFRLKADRDATPKTYALNLEIKYRDLNDEWVISDPVKLPIVVTEGRNTIPGFEAVVAVIALIAVAVWMRK</sequence>
<dbReference type="InterPro" id="IPR026371">
    <property type="entry name" value="PGF_CTERM"/>
</dbReference>
<dbReference type="HOGENOM" id="CLU_031683_0_0_2"/>
<evidence type="ECO:0000256" key="1">
    <source>
        <dbReference type="SAM" id="Phobius"/>
    </source>
</evidence>
<dbReference type="KEGG" id="gac:GACE_1305"/>
<feature type="domain" description="PGF-CTERM archaeal protein-sorting signal" evidence="2">
    <location>
        <begin position="582"/>
        <end position="599"/>
    </location>
</feature>
<dbReference type="NCBIfam" id="TIGR04126">
    <property type="entry name" value="PGF_CTERM"/>
    <property type="match status" value="1"/>
</dbReference>
<keyword evidence="1" id="KW-0472">Membrane</keyword>
<keyword evidence="1" id="KW-1133">Transmembrane helix</keyword>
<dbReference type="GO" id="GO:0016020">
    <property type="term" value="C:membrane"/>
    <property type="evidence" value="ECO:0007669"/>
    <property type="project" value="UniProtKB-SubCell"/>
</dbReference>
<dbReference type="RefSeq" id="WP_048092102.1">
    <property type="nucleotide sequence ID" value="NZ_CP009552.1"/>
</dbReference>
<dbReference type="Gene3D" id="2.60.40.10">
    <property type="entry name" value="Immunoglobulins"/>
    <property type="match status" value="2"/>
</dbReference>
<reference evidence="3 4" key="1">
    <citation type="journal article" date="2015" name="Appl. Environ. Microbiol.">
        <title>The Geoglobus acetivorans genome: Fe(III) reduction, acetate utilization, autotrophic growth, and degradation of aromatic compounds in a hyperthermophilic archaeon.</title>
        <authorList>
            <person name="Mardanov A.V."/>
            <person name="Slododkina G.B."/>
            <person name="Slobodkin A.I."/>
            <person name="Beletsky A.V."/>
            <person name="Gavrilov S.N."/>
            <person name="Kublanov I.V."/>
            <person name="Bonch-Osmolovskaya E.A."/>
            <person name="Skryabin K.G."/>
            <person name="Ravin N.V."/>
        </authorList>
    </citation>
    <scope>NUCLEOTIDE SEQUENCE [LARGE SCALE GENOMIC DNA]</scope>
    <source>
        <strain evidence="3 4">SBH6</strain>
    </source>
</reference>
<dbReference type="GeneID" id="24797886"/>
<accession>A0A0A7GHG5</accession>
<evidence type="ECO:0000313" key="3">
    <source>
        <dbReference type="EMBL" id="AIY90346.1"/>
    </source>
</evidence>
<dbReference type="PANTHER" id="PTHR35902:SF3">
    <property type="entry name" value="NPCBM-ASSOCIATED, NEW3 DOMAIN OF ALPHA-GALACTOSIDASE"/>
    <property type="match status" value="1"/>
</dbReference>
<protein>
    <submittedName>
        <fullName evidence="3">S-layer domain protein</fullName>
    </submittedName>
</protein>